<organism evidence="1 2">
    <name type="scientific">Mycena sanguinolenta</name>
    <dbReference type="NCBI Taxonomy" id="230812"/>
    <lineage>
        <taxon>Eukaryota</taxon>
        <taxon>Fungi</taxon>
        <taxon>Dikarya</taxon>
        <taxon>Basidiomycota</taxon>
        <taxon>Agaricomycotina</taxon>
        <taxon>Agaricomycetes</taxon>
        <taxon>Agaricomycetidae</taxon>
        <taxon>Agaricales</taxon>
        <taxon>Marasmiineae</taxon>
        <taxon>Mycenaceae</taxon>
        <taxon>Mycena</taxon>
    </lineage>
</organism>
<dbReference type="EMBL" id="JACAZH010000001">
    <property type="protein sequence ID" value="KAF7377158.1"/>
    <property type="molecule type" value="Genomic_DNA"/>
</dbReference>
<keyword evidence="2" id="KW-1185">Reference proteome</keyword>
<protein>
    <submittedName>
        <fullName evidence="1">Uncharacterized protein</fullName>
    </submittedName>
</protein>
<evidence type="ECO:0000313" key="1">
    <source>
        <dbReference type="EMBL" id="KAF7377158.1"/>
    </source>
</evidence>
<proteinExistence type="predicted"/>
<gene>
    <name evidence="1" type="ORF">MSAN_00135000</name>
</gene>
<name>A0A8H7DLW7_9AGAR</name>
<reference evidence="1" key="1">
    <citation type="submission" date="2020-05" db="EMBL/GenBank/DDBJ databases">
        <title>Mycena genomes resolve the evolution of fungal bioluminescence.</title>
        <authorList>
            <person name="Tsai I.J."/>
        </authorList>
    </citation>
    <scope>NUCLEOTIDE SEQUENCE</scope>
    <source>
        <strain evidence="1">160909Yilan</strain>
    </source>
</reference>
<evidence type="ECO:0000313" key="2">
    <source>
        <dbReference type="Proteomes" id="UP000623467"/>
    </source>
</evidence>
<dbReference type="Proteomes" id="UP000623467">
    <property type="component" value="Unassembled WGS sequence"/>
</dbReference>
<sequence>MPSPTVREVGLRSMSAAGLLLSIHGSYTLIFALNTRFSLSSHHWYDRLHADKRHHQRVTVRSKTRTTALAVADRVPPGVHVRLHGTARSSAARRRDGGGYIRCWGRAAFAVDVDISFYLLHLPPLRPVSIRPPSTLDGLLPRALTRSLEPTRHTLSAALLALSSSKTRSRPFRSFAPRSFRASGVVREEKGVPRSYTSPANLTRCGAEWSGVEWCEENASAATAGVETLLSRSHGRTFGNNDGPHLRRSAVDSNSVPAVQACLRFATYGWRAMLRLAARARASRRFRILHASGRRTGPSDVGFAGSEPEDDHGWSSSAWRRTYSFTKTHGGGTGRVVWGRLRFASTELNSVLTADVDIDAGIDLLRASLPRFTSHLTPRPADPHTSAWTILSLCPRISLLRPLPHAPTFHRDVDSEVHAHLALYPLRP</sequence>
<dbReference type="AlphaFoldDB" id="A0A8H7DLW7"/>
<comment type="caution">
    <text evidence="1">The sequence shown here is derived from an EMBL/GenBank/DDBJ whole genome shotgun (WGS) entry which is preliminary data.</text>
</comment>
<accession>A0A8H7DLW7</accession>